<gene>
    <name evidence="7" type="ORF">GGR06_003012</name>
</gene>
<dbReference type="Gene3D" id="1.10.10.10">
    <property type="entry name" value="Winged helix-like DNA-binding domain superfamily/Winged helix DNA-binding domain"/>
    <property type="match status" value="1"/>
</dbReference>
<dbReference type="InterPro" id="IPR007627">
    <property type="entry name" value="RNA_pol_sigma70_r2"/>
</dbReference>
<dbReference type="InterPro" id="IPR039425">
    <property type="entry name" value="RNA_pol_sigma-70-like"/>
</dbReference>
<evidence type="ECO:0000256" key="1">
    <source>
        <dbReference type="ARBA" id="ARBA00010641"/>
    </source>
</evidence>
<feature type="domain" description="RNA polymerase sigma-70 region 2" evidence="5">
    <location>
        <begin position="25"/>
        <end position="91"/>
    </location>
</feature>
<accession>A0A840D2F1</accession>
<dbReference type="SUPFAM" id="SSF88946">
    <property type="entry name" value="Sigma2 domain of RNA polymerase sigma factors"/>
    <property type="match status" value="1"/>
</dbReference>
<evidence type="ECO:0000313" key="8">
    <source>
        <dbReference type="Proteomes" id="UP000560658"/>
    </source>
</evidence>
<dbReference type="Proteomes" id="UP000560658">
    <property type="component" value="Unassembled WGS sequence"/>
</dbReference>
<dbReference type="GO" id="GO:0006352">
    <property type="term" value="P:DNA-templated transcription initiation"/>
    <property type="evidence" value="ECO:0007669"/>
    <property type="project" value="InterPro"/>
</dbReference>
<dbReference type="NCBIfam" id="TIGR02937">
    <property type="entry name" value="sigma70-ECF"/>
    <property type="match status" value="1"/>
</dbReference>
<keyword evidence="4" id="KW-0804">Transcription</keyword>
<dbReference type="InterPro" id="IPR013324">
    <property type="entry name" value="RNA_pol_sigma_r3/r4-like"/>
</dbReference>
<dbReference type="GO" id="GO:0003677">
    <property type="term" value="F:DNA binding"/>
    <property type="evidence" value="ECO:0007669"/>
    <property type="project" value="InterPro"/>
</dbReference>
<feature type="domain" description="RNA polymerase sigma factor 70 region 4 type 2" evidence="6">
    <location>
        <begin position="125"/>
        <end position="171"/>
    </location>
</feature>
<dbReference type="Pfam" id="PF04542">
    <property type="entry name" value="Sigma70_r2"/>
    <property type="match status" value="1"/>
</dbReference>
<dbReference type="GO" id="GO:0016987">
    <property type="term" value="F:sigma factor activity"/>
    <property type="evidence" value="ECO:0007669"/>
    <property type="project" value="UniProtKB-KW"/>
</dbReference>
<keyword evidence="2" id="KW-0805">Transcription regulation</keyword>
<organism evidence="7 8">
    <name type="scientific">Bacteroides reticulotermitis</name>
    <dbReference type="NCBI Taxonomy" id="1133319"/>
    <lineage>
        <taxon>Bacteria</taxon>
        <taxon>Pseudomonadati</taxon>
        <taxon>Bacteroidota</taxon>
        <taxon>Bacteroidia</taxon>
        <taxon>Bacteroidales</taxon>
        <taxon>Bacteroidaceae</taxon>
        <taxon>Bacteroides</taxon>
    </lineage>
</organism>
<dbReference type="PANTHER" id="PTHR43133:SF46">
    <property type="entry name" value="RNA POLYMERASE SIGMA-70 FACTOR ECF SUBFAMILY"/>
    <property type="match status" value="1"/>
</dbReference>
<dbReference type="InterPro" id="IPR013325">
    <property type="entry name" value="RNA_pol_sigma_r2"/>
</dbReference>
<name>A0A840D2F1_9BACE</name>
<dbReference type="Pfam" id="PF08281">
    <property type="entry name" value="Sigma70_r4_2"/>
    <property type="match status" value="1"/>
</dbReference>
<keyword evidence="3" id="KW-0731">Sigma factor</keyword>
<dbReference type="SUPFAM" id="SSF88659">
    <property type="entry name" value="Sigma3 and sigma4 domains of RNA polymerase sigma factors"/>
    <property type="match status" value="1"/>
</dbReference>
<evidence type="ECO:0000256" key="2">
    <source>
        <dbReference type="ARBA" id="ARBA00023015"/>
    </source>
</evidence>
<dbReference type="RefSeq" id="WP_044162465.1">
    <property type="nucleotide sequence ID" value="NZ_JACIER010000013.1"/>
</dbReference>
<dbReference type="EMBL" id="JACIER010000013">
    <property type="protein sequence ID" value="MBB4045201.1"/>
    <property type="molecule type" value="Genomic_DNA"/>
</dbReference>
<evidence type="ECO:0000313" key="7">
    <source>
        <dbReference type="EMBL" id="MBB4045201.1"/>
    </source>
</evidence>
<dbReference type="Gene3D" id="1.10.1740.10">
    <property type="match status" value="1"/>
</dbReference>
<dbReference type="InterPro" id="IPR013249">
    <property type="entry name" value="RNA_pol_sigma70_r4_t2"/>
</dbReference>
<sequence>MDNKFSKEIIGALQESDPKAFETVFSSEYRNIKNFIARLINSDGEAEELAQDVFMIFWERRQYIKDDMNISGYLHTISRNLSFKLLRKRHRENTLISDLSYRYLDSLAPSNEDVYYERELNILFLMSIEELPIRRREIFQKSFMEGLSDEEVAAAFGVSEKTVQNQVNLALNEIKQKMIFFTIVLYSVSGSFTV</sequence>
<evidence type="ECO:0000259" key="5">
    <source>
        <dbReference type="Pfam" id="PF04542"/>
    </source>
</evidence>
<evidence type="ECO:0000256" key="3">
    <source>
        <dbReference type="ARBA" id="ARBA00023082"/>
    </source>
</evidence>
<evidence type="ECO:0000256" key="4">
    <source>
        <dbReference type="ARBA" id="ARBA00023163"/>
    </source>
</evidence>
<dbReference type="InterPro" id="IPR014284">
    <property type="entry name" value="RNA_pol_sigma-70_dom"/>
</dbReference>
<keyword evidence="8" id="KW-1185">Reference proteome</keyword>
<reference evidence="7" key="1">
    <citation type="submission" date="2020-08" db="EMBL/GenBank/DDBJ databases">
        <title>Genomic Encyclopedia of Type Strains, Phase IV (KMG-IV): sequencing the most valuable type-strain genomes for metagenomic binning, comparative biology and taxonomic classification.</title>
        <authorList>
            <person name="Goeker M."/>
        </authorList>
    </citation>
    <scope>NUCLEOTIDE SEQUENCE [LARGE SCALE GENOMIC DNA]</scope>
    <source>
        <strain evidence="7">DSM 105720</strain>
    </source>
</reference>
<protein>
    <submittedName>
        <fullName evidence="7">RNA polymerase sigma-70 factor (ECF subfamily)</fullName>
    </submittedName>
</protein>
<dbReference type="InterPro" id="IPR036388">
    <property type="entry name" value="WH-like_DNA-bd_sf"/>
</dbReference>
<proteinExistence type="inferred from homology"/>
<comment type="caution">
    <text evidence="7">The sequence shown here is derived from an EMBL/GenBank/DDBJ whole genome shotgun (WGS) entry which is preliminary data.</text>
</comment>
<dbReference type="PANTHER" id="PTHR43133">
    <property type="entry name" value="RNA POLYMERASE ECF-TYPE SIGMA FACTO"/>
    <property type="match status" value="1"/>
</dbReference>
<evidence type="ECO:0000259" key="6">
    <source>
        <dbReference type="Pfam" id="PF08281"/>
    </source>
</evidence>
<dbReference type="AlphaFoldDB" id="A0A840D2F1"/>
<comment type="similarity">
    <text evidence="1">Belongs to the sigma-70 factor family. ECF subfamily.</text>
</comment>